<keyword evidence="1" id="KW-0472">Membrane</keyword>
<evidence type="ECO:0000313" key="3">
    <source>
        <dbReference type="Proteomes" id="UP000250069"/>
    </source>
</evidence>
<dbReference type="Proteomes" id="UP000250069">
    <property type="component" value="Chromosome"/>
</dbReference>
<feature type="transmembrane region" description="Helical" evidence="1">
    <location>
        <begin position="81"/>
        <end position="103"/>
    </location>
</feature>
<accession>A0ABC8DB14</accession>
<dbReference type="AlphaFoldDB" id="A0ABC8DB14"/>
<reference evidence="2 3" key="1">
    <citation type="submission" date="2018-06" db="EMBL/GenBank/DDBJ databases">
        <title>Complete Genome Sequence of Bacillus velezensis DSYZ, a Plant Growth-Promoting Rhizobacterium with Antifungal Activity.</title>
        <authorList>
            <person name="Du B."/>
            <person name="Ding Y."/>
            <person name="Liu K."/>
            <person name="Yao L."/>
            <person name="Wang C."/>
            <person name="Li H."/>
            <person name="Liu H."/>
        </authorList>
    </citation>
    <scope>NUCLEOTIDE SEQUENCE [LARGE SCALE GENOMIC DNA]</scope>
    <source>
        <strain evidence="2 3">DSYZ</strain>
    </source>
</reference>
<sequence>MKKITSYQTKSRNCLVLKLGGVCISPLLSPAYIILIFLPAASFLLGILGYFIFKKVWMMVVIVFILSLIFMFIVIGAEPTFFIWVAMMTGSCFVSGSITKTIWTFAKKKY</sequence>
<name>A0ABC8DB14_BACVE</name>
<feature type="transmembrane region" description="Helical" evidence="1">
    <location>
        <begin position="56"/>
        <end position="75"/>
    </location>
</feature>
<gene>
    <name evidence="2" type="ORF">BVDSYZ_14065</name>
</gene>
<protein>
    <submittedName>
        <fullName evidence="2">DUF2651 domain-containing protein</fullName>
    </submittedName>
</protein>
<evidence type="ECO:0000313" key="2">
    <source>
        <dbReference type="EMBL" id="AWX73097.1"/>
    </source>
</evidence>
<dbReference type="InterPro" id="IPR020258">
    <property type="entry name" value="Uncharacterised_YbeF"/>
</dbReference>
<proteinExistence type="predicted"/>
<evidence type="ECO:0000256" key="1">
    <source>
        <dbReference type="SAM" id="Phobius"/>
    </source>
</evidence>
<dbReference type="Pfam" id="PF10852">
    <property type="entry name" value="DUF2651"/>
    <property type="match status" value="1"/>
</dbReference>
<keyword evidence="1" id="KW-1133">Transmembrane helix</keyword>
<dbReference type="RefSeq" id="WP_077392153.1">
    <property type="nucleotide sequence ID" value="NZ_CP015443.1"/>
</dbReference>
<dbReference type="EMBL" id="CP030150">
    <property type="protein sequence ID" value="AWX73097.1"/>
    <property type="molecule type" value="Genomic_DNA"/>
</dbReference>
<feature type="transmembrane region" description="Helical" evidence="1">
    <location>
        <begin position="31"/>
        <end position="51"/>
    </location>
</feature>
<organism evidence="2 3">
    <name type="scientific">Bacillus velezensis</name>
    <dbReference type="NCBI Taxonomy" id="492670"/>
    <lineage>
        <taxon>Bacteria</taxon>
        <taxon>Bacillati</taxon>
        <taxon>Bacillota</taxon>
        <taxon>Bacilli</taxon>
        <taxon>Bacillales</taxon>
        <taxon>Bacillaceae</taxon>
        <taxon>Bacillus</taxon>
        <taxon>Bacillus amyloliquefaciens group</taxon>
    </lineage>
</organism>
<keyword evidence="1" id="KW-0812">Transmembrane</keyword>